<keyword evidence="1" id="KW-0812">Transmembrane</keyword>
<accession>A0A0P0UXW4</accession>
<proteinExistence type="predicted"/>
<gene>
    <name evidence="2" type="ordered locus">Os01g0141450</name>
    <name evidence="2" type="ORF">OSNPB_010141450</name>
</gene>
<protein>
    <submittedName>
        <fullName evidence="2">Os01g0141450 protein</fullName>
    </submittedName>
</protein>
<dbReference type="EMBL" id="AP014957">
    <property type="protein sequence ID" value="BAS70322.1"/>
    <property type="molecule type" value="Genomic_DNA"/>
</dbReference>
<reference evidence="2 3" key="3">
    <citation type="journal article" date="2013" name="Rice">
        <title>Improvement of the Oryza sativa Nipponbare reference genome using next generation sequence and optical map data.</title>
        <authorList>
            <person name="Kawahara Y."/>
            <person name="de la Bastide M."/>
            <person name="Hamilton J.P."/>
            <person name="Kanamori H."/>
            <person name="McCombie W.R."/>
            <person name="Ouyang S."/>
            <person name="Schwartz D.C."/>
            <person name="Tanaka T."/>
            <person name="Wu J."/>
            <person name="Zhou S."/>
            <person name="Childs K.L."/>
            <person name="Davidson R.M."/>
            <person name="Lin H."/>
            <person name="Quesada-Ocampo L."/>
            <person name="Vaillancourt B."/>
            <person name="Sakai H."/>
            <person name="Lee S.S."/>
            <person name="Kim J."/>
            <person name="Numa H."/>
            <person name="Itoh T."/>
            <person name="Buell C.R."/>
            <person name="Matsumoto T."/>
        </authorList>
    </citation>
    <scope>NUCLEOTIDE SEQUENCE [LARGE SCALE GENOMIC DNA]</scope>
    <source>
        <strain evidence="3">cv. Nipponbare</strain>
    </source>
</reference>
<keyword evidence="3" id="KW-1185">Reference proteome</keyword>
<evidence type="ECO:0000256" key="1">
    <source>
        <dbReference type="SAM" id="Phobius"/>
    </source>
</evidence>
<feature type="transmembrane region" description="Helical" evidence="1">
    <location>
        <begin position="69"/>
        <end position="87"/>
    </location>
</feature>
<evidence type="ECO:0000313" key="2">
    <source>
        <dbReference type="EMBL" id="BAS70322.1"/>
    </source>
</evidence>
<organism evidence="2 3">
    <name type="scientific">Oryza sativa subsp. japonica</name>
    <name type="common">Rice</name>
    <dbReference type="NCBI Taxonomy" id="39947"/>
    <lineage>
        <taxon>Eukaryota</taxon>
        <taxon>Viridiplantae</taxon>
        <taxon>Streptophyta</taxon>
        <taxon>Embryophyta</taxon>
        <taxon>Tracheophyta</taxon>
        <taxon>Spermatophyta</taxon>
        <taxon>Magnoliopsida</taxon>
        <taxon>Liliopsida</taxon>
        <taxon>Poales</taxon>
        <taxon>Poaceae</taxon>
        <taxon>BOP clade</taxon>
        <taxon>Oryzoideae</taxon>
        <taxon>Oryzeae</taxon>
        <taxon>Oryzinae</taxon>
        <taxon>Oryza</taxon>
        <taxon>Oryza sativa</taxon>
    </lineage>
</organism>
<dbReference type="PaxDb" id="39947-A0A0P0UXW4"/>
<name>A0A0P0UXW4_ORYSJ</name>
<reference evidence="2 3" key="2">
    <citation type="journal article" date="2013" name="Plant Cell Physiol.">
        <title>Rice Annotation Project Database (RAP-DB): an integrative and interactive database for rice genomics.</title>
        <authorList>
            <person name="Sakai H."/>
            <person name="Lee S.S."/>
            <person name="Tanaka T."/>
            <person name="Numa H."/>
            <person name="Kim J."/>
            <person name="Kawahara Y."/>
            <person name="Wakimoto H."/>
            <person name="Yang C.C."/>
            <person name="Iwamoto M."/>
            <person name="Abe T."/>
            <person name="Yamada Y."/>
            <person name="Muto A."/>
            <person name="Inokuchi H."/>
            <person name="Ikemura T."/>
            <person name="Matsumoto T."/>
            <person name="Sasaki T."/>
            <person name="Itoh T."/>
        </authorList>
    </citation>
    <scope>NUCLEOTIDE SEQUENCE [LARGE SCALE GENOMIC DNA]</scope>
    <source>
        <strain evidence="3">cv. Nipponbare</strain>
    </source>
</reference>
<keyword evidence="1" id="KW-0472">Membrane</keyword>
<dbReference type="InParanoid" id="A0A0P0UXW4"/>
<evidence type="ECO:0000313" key="3">
    <source>
        <dbReference type="Proteomes" id="UP000059680"/>
    </source>
</evidence>
<dbReference type="AlphaFoldDB" id="A0A0P0UXW4"/>
<keyword evidence="1" id="KW-1133">Transmembrane helix</keyword>
<reference evidence="3" key="1">
    <citation type="journal article" date="2005" name="Nature">
        <title>The map-based sequence of the rice genome.</title>
        <authorList>
            <consortium name="International rice genome sequencing project (IRGSP)"/>
            <person name="Matsumoto T."/>
            <person name="Wu J."/>
            <person name="Kanamori H."/>
            <person name="Katayose Y."/>
            <person name="Fujisawa M."/>
            <person name="Namiki N."/>
            <person name="Mizuno H."/>
            <person name="Yamamoto K."/>
            <person name="Antonio B.A."/>
            <person name="Baba T."/>
            <person name="Sakata K."/>
            <person name="Nagamura Y."/>
            <person name="Aoki H."/>
            <person name="Arikawa K."/>
            <person name="Arita K."/>
            <person name="Bito T."/>
            <person name="Chiden Y."/>
            <person name="Fujitsuka N."/>
            <person name="Fukunaka R."/>
            <person name="Hamada M."/>
            <person name="Harada C."/>
            <person name="Hayashi A."/>
            <person name="Hijishita S."/>
            <person name="Honda M."/>
            <person name="Hosokawa S."/>
            <person name="Ichikawa Y."/>
            <person name="Idonuma A."/>
            <person name="Iijima M."/>
            <person name="Ikeda M."/>
            <person name="Ikeno M."/>
            <person name="Ito K."/>
            <person name="Ito S."/>
            <person name="Ito T."/>
            <person name="Ito Y."/>
            <person name="Ito Y."/>
            <person name="Iwabuchi A."/>
            <person name="Kamiya K."/>
            <person name="Karasawa W."/>
            <person name="Kurita K."/>
            <person name="Katagiri S."/>
            <person name="Kikuta A."/>
            <person name="Kobayashi H."/>
            <person name="Kobayashi N."/>
            <person name="Machita K."/>
            <person name="Maehara T."/>
            <person name="Masukawa M."/>
            <person name="Mizubayashi T."/>
            <person name="Mukai Y."/>
            <person name="Nagasaki H."/>
            <person name="Nagata Y."/>
            <person name="Naito S."/>
            <person name="Nakashima M."/>
            <person name="Nakama Y."/>
            <person name="Nakamichi Y."/>
            <person name="Nakamura M."/>
            <person name="Meguro A."/>
            <person name="Negishi M."/>
            <person name="Ohta I."/>
            <person name="Ohta T."/>
            <person name="Okamoto M."/>
            <person name="Ono N."/>
            <person name="Saji S."/>
            <person name="Sakaguchi M."/>
            <person name="Sakai K."/>
            <person name="Shibata M."/>
            <person name="Shimokawa T."/>
            <person name="Song J."/>
            <person name="Takazaki Y."/>
            <person name="Terasawa K."/>
            <person name="Tsugane M."/>
            <person name="Tsuji K."/>
            <person name="Ueda S."/>
            <person name="Waki K."/>
            <person name="Yamagata H."/>
            <person name="Yamamoto M."/>
            <person name="Yamamoto S."/>
            <person name="Yamane H."/>
            <person name="Yoshiki S."/>
            <person name="Yoshihara R."/>
            <person name="Yukawa K."/>
            <person name="Zhong H."/>
            <person name="Yano M."/>
            <person name="Yuan Q."/>
            <person name="Ouyang S."/>
            <person name="Liu J."/>
            <person name="Jones K.M."/>
            <person name="Gansberger K."/>
            <person name="Moffat K."/>
            <person name="Hill J."/>
            <person name="Bera J."/>
            <person name="Fadrosh D."/>
            <person name="Jin S."/>
            <person name="Johri S."/>
            <person name="Kim M."/>
            <person name="Overton L."/>
            <person name="Reardon M."/>
            <person name="Tsitrin T."/>
            <person name="Vuong H."/>
            <person name="Weaver B."/>
            <person name="Ciecko A."/>
            <person name="Tallon L."/>
            <person name="Jackson J."/>
            <person name="Pai G."/>
            <person name="Aken S.V."/>
            <person name="Utterback T."/>
            <person name="Reidmuller S."/>
            <person name="Feldblyum T."/>
            <person name="Hsiao J."/>
            <person name="Zismann V."/>
            <person name="Iobst S."/>
            <person name="de Vazeille A.R."/>
            <person name="Buell C.R."/>
            <person name="Ying K."/>
            <person name="Li Y."/>
            <person name="Lu T."/>
            <person name="Huang Y."/>
            <person name="Zhao Q."/>
            <person name="Feng Q."/>
            <person name="Zhang L."/>
            <person name="Zhu J."/>
            <person name="Weng Q."/>
            <person name="Mu J."/>
            <person name="Lu Y."/>
            <person name="Fan D."/>
            <person name="Liu Y."/>
            <person name="Guan J."/>
            <person name="Zhang Y."/>
            <person name="Yu S."/>
            <person name="Liu X."/>
            <person name="Zhang Y."/>
            <person name="Hong G."/>
            <person name="Han B."/>
            <person name="Choisne N."/>
            <person name="Demange N."/>
            <person name="Orjeda G."/>
            <person name="Samain S."/>
            <person name="Cattolico L."/>
            <person name="Pelletier E."/>
            <person name="Couloux A."/>
            <person name="Segurens B."/>
            <person name="Wincker P."/>
            <person name="D'Hont A."/>
            <person name="Scarpelli C."/>
            <person name="Weissenbach J."/>
            <person name="Salanoubat M."/>
            <person name="Quetier F."/>
            <person name="Yu Y."/>
            <person name="Kim H.R."/>
            <person name="Rambo T."/>
            <person name="Currie J."/>
            <person name="Collura K."/>
            <person name="Luo M."/>
            <person name="Yang T."/>
            <person name="Ammiraju J.S.S."/>
            <person name="Engler F."/>
            <person name="Soderlund C."/>
            <person name="Wing R.A."/>
            <person name="Palmer L.E."/>
            <person name="de la Bastide M."/>
            <person name="Spiegel L."/>
            <person name="Nascimento L."/>
            <person name="Zutavern T."/>
            <person name="O'Shaughnessy A."/>
            <person name="Dike S."/>
            <person name="Dedhia N."/>
            <person name="Preston R."/>
            <person name="Balija V."/>
            <person name="McCombie W.R."/>
            <person name="Chow T."/>
            <person name="Chen H."/>
            <person name="Chung M."/>
            <person name="Chen C."/>
            <person name="Shaw J."/>
            <person name="Wu H."/>
            <person name="Hsiao K."/>
            <person name="Chao Y."/>
            <person name="Chu M."/>
            <person name="Cheng C."/>
            <person name="Hour A."/>
            <person name="Lee P."/>
            <person name="Lin S."/>
            <person name="Lin Y."/>
            <person name="Liou J."/>
            <person name="Liu S."/>
            <person name="Hsing Y."/>
            <person name="Raghuvanshi S."/>
            <person name="Mohanty A."/>
            <person name="Bharti A.K."/>
            <person name="Gaur A."/>
            <person name="Gupta V."/>
            <person name="Kumar D."/>
            <person name="Ravi V."/>
            <person name="Vij S."/>
            <person name="Kapur A."/>
            <person name="Khurana P."/>
            <person name="Khurana P."/>
            <person name="Khurana J.P."/>
            <person name="Tyagi A.K."/>
            <person name="Gaikwad K."/>
            <person name="Singh A."/>
            <person name="Dalal V."/>
            <person name="Srivastava S."/>
            <person name="Dixit A."/>
            <person name="Pal A.K."/>
            <person name="Ghazi I.A."/>
            <person name="Yadav M."/>
            <person name="Pandit A."/>
            <person name="Bhargava A."/>
            <person name="Sureshbabu K."/>
            <person name="Batra K."/>
            <person name="Sharma T.R."/>
            <person name="Mohapatra T."/>
            <person name="Singh N.K."/>
            <person name="Messing J."/>
            <person name="Nelson A.B."/>
            <person name="Fuks G."/>
            <person name="Kavchok S."/>
            <person name="Keizer G."/>
            <person name="Linton E."/>
            <person name="Llaca V."/>
            <person name="Song R."/>
            <person name="Tanyolac B."/>
            <person name="Young S."/>
            <person name="Ho-Il K."/>
            <person name="Hahn J.H."/>
            <person name="Sangsakoo G."/>
            <person name="Vanavichit A."/>
            <person name="de Mattos Luiz.A.T."/>
            <person name="Zimmer P.D."/>
            <person name="Malone G."/>
            <person name="Dellagostin O."/>
            <person name="de Oliveira A.C."/>
            <person name="Bevan M."/>
            <person name="Bancroft I."/>
            <person name="Minx P."/>
            <person name="Cordum H."/>
            <person name="Wilson R."/>
            <person name="Cheng Z."/>
            <person name="Jin W."/>
            <person name="Jiang J."/>
            <person name="Leong S.A."/>
            <person name="Iwama H."/>
            <person name="Gojobori T."/>
            <person name="Itoh T."/>
            <person name="Niimura Y."/>
            <person name="Fujii Y."/>
            <person name="Habara T."/>
            <person name="Sakai H."/>
            <person name="Sato Y."/>
            <person name="Wilson G."/>
            <person name="Kumar K."/>
            <person name="McCouch S."/>
            <person name="Juretic N."/>
            <person name="Hoen D."/>
            <person name="Wright S."/>
            <person name="Bruskiewich R."/>
            <person name="Bureau T."/>
            <person name="Miyao A."/>
            <person name="Hirochika H."/>
            <person name="Nishikawa T."/>
            <person name="Kadowaki K."/>
            <person name="Sugiura M."/>
            <person name="Burr B."/>
            <person name="Sasaki T."/>
        </authorList>
    </citation>
    <scope>NUCLEOTIDE SEQUENCE [LARGE SCALE GENOMIC DNA]</scope>
    <source>
        <strain evidence="3">cv. Nipponbare</strain>
    </source>
</reference>
<dbReference type="Proteomes" id="UP000059680">
    <property type="component" value="Chromosome 1"/>
</dbReference>
<dbReference type="Gramene" id="Os01t0141450-00">
    <property type="protein sequence ID" value="Os01t0141450-00"/>
    <property type="gene ID" value="Os01g0141450"/>
</dbReference>
<sequence>MAASCSASLALSKPATSLHLTLGFAATMADLSMPLGLACSESPPPPPPPMCPSRTARISSARRRYSVNLAAMASLILGSFSYLRWVLKYSRAFM</sequence>